<evidence type="ECO:0000259" key="4">
    <source>
        <dbReference type="PROSITE" id="PS50956"/>
    </source>
</evidence>
<dbReference type="EMBL" id="PXYL01000016">
    <property type="protein sequence ID" value="PSJ56841.1"/>
    <property type="molecule type" value="Genomic_DNA"/>
</dbReference>
<dbReference type="SUPFAM" id="SSF46785">
    <property type="entry name" value="Winged helix' DNA-binding domain"/>
    <property type="match status" value="1"/>
</dbReference>
<dbReference type="Gene3D" id="3.30.70.920">
    <property type="match status" value="1"/>
</dbReference>
<dbReference type="PANTHER" id="PTHR30154">
    <property type="entry name" value="LEUCINE-RESPONSIVE REGULATORY PROTEIN"/>
    <property type="match status" value="1"/>
</dbReference>
<keyword evidence="3" id="KW-0804">Transcription</keyword>
<protein>
    <recommendedName>
        <fullName evidence="4">HTH asnC-type domain-containing protein</fullName>
    </recommendedName>
</protein>
<dbReference type="GO" id="GO:0005829">
    <property type="term" value="C:cytosol"/>
    <property type="evidence" value="ECO:0007669"/>
    <property type="project" value="TreeGrafter"/>
</dbReference>
<evidence type="ECO:0000256" key="1">
    <source>
        <dbReference type="ARBA" id="ARBA00023015"/>
    </source>
</evidence>
<proteinExistence type="predicted"/>
<dbReference type="GO" id="GO:0043200">
    <property type="term" value="P:response to amino acid"/>
    <property type="evidence" value="ECO:0007669"/>
    <property type="project" value="TreeGrafter"/>
</dbReference>
<dbReference type="InterPro" id="IPR019888">
    <property type="entry name" value="Tscrpt_reg_AsnC-like"/>
</dbReference>
<dbReference type="AlphaFoldDB" id="A0A2P7S323"/>
<dbReference type="InterPro" id="IPR036390">
    <property type="entry name" value="WH_DNA-bd_sf"/>
</dbReference>
<dbReference type="PRINTS" id="PR00033">
    <property type="entry name" value="HTHASNC"/>
</dbReference>
<name>A0A2P7S323_9HYPH</name>
<dbReference type="OrthoDB" id="7929329at2"/>
<dbReference type="Proteomes" id="UP000240653">
    <property type="component" value="Unassembled WGS sequence"/>
</dbReference>
<dbReference type="InterPro" id="IPR019887">
    <property type="entry name" value="Tscrpt_reg_AsnC/Lrp_C"/>
</dbReference>
<dbReference type="InterPro" id="IPR036388">
    <property type="entry name" value="WH-like_DNA-bd_sf"/>
</dbReference>
<dbReference type="InterPro" id="IPR011008">
    <property type="entry name" value="Dimeric_a/b-barrel"/>
</dbReference>
<gene>
    <name evidence="5" type="ORF">C7I85_23435</name>
</gene>
<dbReference type="Gene3D" id="1.10.10.10">
    <property type="entry name" value="Winged helix-like DNA-binding domain superfamily/Winged helix DNA-binding domain"/>
    <property type="match status" value="1"/>
</dbReference>
<evidence type="ECO:0000313" key="5">
    <source>
        <dbReference type="EMBL" id="PSJ56841.1"/>
    </source>
</evidence>
<dbReference type="SUPFAM" id="SSF54909">
    <property type="entry name" value="Dimeric alpha+beta barrel"/>
    <property type="match status" value="1"/>
</dbReference>
<evidence type="ECO:0000256" key="3">
    <source>
        <dbReference type="ARBA" id="ARBA00023163"/>
    </source>
</evidence>
<comment type="caution">
    <text evidence="5">The sequence shown here is derived from an EMBL/GenBank/DDBJ whole genome shotgun (WGS) entry which is preliminary data.</text>
</comment>
<dbReference type="PROSITE" id="PS50956">
    <property type="entry name" value="HTH_ASNC_2"/>
    <property type="match status" value="1"/>
</dbReference>
<evidence type="ECO:0000313" key="6">
    <source>
        <dbReference type="Proteomes" id="UP000240653"/>
    </source>
</evidence>
<sequence length="201" mass="21955">MALACFCDKFGRKILTCFRFGNESSDIKPVRNSCMSQRYVIDDLDREIIRYLSEDGRLSAAEITSRIGGVSERTVRNRIAALLQAKMIVIGAIPDPVALGRDVQVELIIEVEPGQVDEVAILLAEYDEIGYLAATSGSSNLSASLFVADHAALLEFIDQELGKLPGVKRVTSSVVLRLYKVFGTRTSALSRGTDLGDRKKG</sequence>
<keyword evidence="6" id="KW-1185">Reference proteome</keyword>
<dbReference type="GO" id="GO:0043565">
    <property type="term" value="F:sequence-specific DNA binding"/>
    <property type="evidence" value="ECO:0007669"/>
    <property type="project" value="InterPro"/>
</dbReference>
<dbReference type="Pfam" id="PF01037">
    <property type="entry name" value="AsnC_trans_reg"/>
    <property type="match status" value="1"/>
</dbReference>
<dbReference type="PANTHER" id="PTHR30154:SF34">
    <property type="entry name" value="TRANSCRIPTIONAL REGULATOR AZLB"/>
    <property type="match status" value="1"/>
</dbReference>
<dbReference type="SMART" id="SM00344">
    <property type="entry name" value="HTH_ASNC"/>
    <property type="match status" value="1"/>
</dbReference>
<keyword evidence="2" id="KW-0238">DNA-binding</keyword>
<keyword evidence="1" id="KW-0805">Transcription regulation</keyword>
<reference evidence="5 6" key="1">
    <citation type="submission" date="2018-03" db="EMBL/GenBank/DDBJ databases">
        <title>The draft genome of Mesorhizobium soli JCM 19897.</title>
        <authorList>
            <person name="Li L."/>
            <person name="Liu L."/>
            <person name="Liang L."/>
            <person name="Wang T."/>
            <person name="Zhang X."/>
        </authorList>
    </citation>
    <scope>NUCLEOTIDE SEQUENCE [LARGE SCALE GENOMIC DNA]</scope>
    <source>
        <strain evidence="5 6">JCM 19897</strain>
    </source>
</reference>
<evidence type="ECO:0000256" key="2">
    <source>
        <dbReference type="ARBA" id="ARBA00023125"/>
    </source>
</evidence>
<dbReference type="InterPro" id="IPR000485">
    <property type="entry name" value="AsnC-type_HTH_dom"/>
</dbReference>
<accession>A0A2P7S323</accession>
<dbReference type="Pfam" id="PF13404">
    <property type="entry name" value="HTH_AsnC-type"/>
    <property type="match status" value="1"/>
</dbReference>
<feature type="domain" description="HTH asnC-type" evidence="4">
    <location>
        <begin position="41"/>
        <end position="102"/>
    </location>
</feature>
<organism evidence="5 6">
    <name type="scientific">Pseudaminobacter soli</name>
    <name type="common">ex Li et al. 2025</name>
    <dbReference type="NCBI Taxonomy" id="1295366"/>
    <lineage>
        <taxon>Bacteria</taxon>
        <taxon>Pseudomonadati</taxon>
        <taxon>Pseudomonadota</taxon>
        <taxon>Alphaproteobacteria</taxon>
        <taxon>Hyphomicrobiales</taxon>
        <taxon>Phyllobacteriaceae</taxon>
        <taxon>Pseudaminobacter</taxon>
    </lineage>
</organism>